<keyword evidence="2" id="KW-0378">Hydrolase</keyword>
<dbReference type="InterPro" id="IPR016195">
    <property type="entry name" value="Pol/histidinol_Pase-like"/>
</dbReference>
<dbReference type="InterPro" id="IPR052018">
    <property type="entry name" value="PHP_domain"/>
</dbReference>
<dbReference type="Proteomes" id="UP000005561">
    <property type="component" value="Unassembled WGS sequence"/>
</dbReference>
<accession>C6LKN0</accession>
<sequence length="289" mass="31953">MELGGALMETVDLHVHSNCSDGTMSPAELVSYACEKGLRAFALTDHDTVAGLPEAFAAAEGTALEVVAGIEFSTEYKGKDIHIVGLDIDYRSADFCSQLTRFQDSRDIRNEKMIKKMQENGIDISHGQMEAAFGDAVWTRAHFARYLMDHGYVKEMPEAFERYIGEACPCFVPREKVTPVQAVHLISSTGGIPVLAHPMLYRLSEEEMDILLSSLKKAGLIGIEAIYSTHSAFDESFVRQLAKRHGLLISGGSDFHGSNKPHIDLGVGRGNLRIPYHILTNLRSRRTKQ</sequence>
<dbReference type="Pfam" id="PF02811">
    <property type="entry name" value="PHP"/>
    <property type="match status" value="1"/>
</dbReference>
<reference evidence="2" key="1">
    <citation type="submission" date="2009-07" db="EMBL/GenBank/DDBJ databases">
        <authorList>
            <person name="Weinstock G."/>
            <person name="Sodergren E."/>
            <person name="Clifton S."/>
            <person name="Fulton L."/>
            <person name="Fulton B."/>
            <person name="Courtney L."/>
            <person name="Fronick C."/>
            <person name="Harrison M."/>
            <person name="Strong C."/>
            <person name="Farmer C."/>
            <person name="Delahaunty K."/>
            <person name="Markovic C."/>
            <person name="Hall O."/>
            <person name="Minx P."/>
            <person name="Tomlinson C."/>
            <person name="Mitreva M."/>
            <person name="Nelson J."/>
            <person name="Hou S."/>
            <person name="Wollam A."/>
            <person name="Pepin K.H."/>
            <person name="Johnson M."/>
            <person name="Bhonagiri V."/>
            <person name="Nash W.E."/>
            <person name="Warren W."/>
            <person name="Chinwalla A."/>
            <person name="Mardis E.R."/>
            <person name="Wilson R.K."/>
        </authorList>
    </citation>
    <scope>NUCLEOTIDE SEQUENCE [LARGE SCALE GENOMIC DNA]</scope>
    <source>
        <strain evidence="2">DSM 14469</strain>
    </source>
</reference>
<dbReference type="SMART" id="SM00481">
    <property type="entry name" value="POLIIIAc"/>
    <property type="match status" value="1"/>
</dbReference>
<evidence type="ECO:0000313" key="2">
    <source>
        <dbReference type="EMBL" id="EET58767.1"/>
    </source>
</evidence>
<dbReference type="Gene3D" id="1.10.150.650">
    <property type="match status" value="1"/>
</dbReference>
<dbReference type="STRING" id="168384.SAMN05660368_03066"/>
<dbReference type="PANTHER" id="PTHR42924:SF3">
    <property type="entry name" value="POLYMERASE_HISTIDINOL PHOSPHATASE N-TERMINAL DOMAIN-CONTAINING PROTEIN"/>
    <property type="match status" value="1"/>
</dbReference>
<organism evidence="2 3">
    <name type="scientific">Marvinbryantia formatexigens DSM 14469</name>
    <dbReference type="NCBI Taxonomy" id="478749"/>
    <lineage>
        <taxon>Bacteria</taxon>
        <taxon>Bacillati</taxon>
        <taxon>Bacillota</taxon>
        <taxon>Clostridia</taxon>
        <taxon>Lachnospirales</taxon>
        <taxon>Lachnospiraceae</taxon>
        <taxon>Marvinbryantia</taxon>
    </lineage>
</organism>
<feature type="domain" description="Polymerase/histidinol phosphatase N-terminal" evidence="1">
    <location>
        <begin position="11"/>
        <end position="76"/>
    </location>
</feature>
<dbReference type="Gene3D" id="3.20.20.140">
    <property type="entry name" value="Metal-dependent hydrolases"/>
    <property type="match status" value="1"/>
</dbReference>
<evidence type="ECO:0000259" key="1">
    <source>
        <dbReference type="SMART" id="SM00481"/>
    </source>
</evidence>
<dbReference type="GO" id="GO:0035312">
    <property type="term" value="F:5'-3' DNA exonuclease activity"/>
    <property type="evidence" value="ECO:0007669"/>
    <property type="project" value="TreeGrafter"/>
</dbReference>
<evidence type="ECO:0000313" key="3">
    <source>
        <dbReference type="Proteomes" id="UP000005561"/>
    </source>
</evidence>
<gene>
    <name evidence="2" type="ORF">BRYFOR_09226</name>
</gene>
<protein>
    <submittedName>
        <fullName evidence="2">PHP domain protein</fullName>
        <ecNumber evidence="2">3.1.3.-</ecNumber>
    </submittedName>
</protein>
<dbReference type="InterPro" id="IPR004013">
    <property type="entry name" value="PHP_dom"/>
</dbReference>
<dbReference type="EMBL" id="ACCL02000025">
    <property type="protein sequence ID" value="EET58767.1"/>
    <property type="molecule type" value="Genomic_DNA"/>
</dbReference>
<name>C6LKN0_9FIRM</name>
<proteinExistence type="predicted"/>
<dbReference type="AlphaFoldDB" id="C6LKN0"/>
<keyword evidence="3" id="KW-1185">Reference proteome</keyword>
<dbReference type="EC" id="3.1.3.-" evidence="2"/>
<dbReference type="eggNOG" id="COG0613">
    <property type="taxonomic scope" value="Bacteria"/>
</dbReference>
<dbReference type="SUPFAM" id="SSF89550">
    <property type="entry name" value="PHP domain-like"/>
    <property type="match status" value="1"/>
</dbReference>
<dbReference type="CDD" id="cd07438">
    <property type="entry name" value="PHP_HisPPase_AMP"/>
    <property type="match status" value="1"/>
</dbReference>
<dbReference type="InterPro" id="IPR003141">
    <property type="entry name" value="Pol/His_phosphatase_N"/>
</dbReference>
<comment type="caution">
    <text evidence="2">The sequence shown here is derived from an EMBL/GenBank/DDBJ whole genome shotgun (WGS) entry which is preliminary data.</text>
</comment>
<dbReference type="PANTHER" id="PTHR42924">
    <property type="entry name" value="EXONUCLEASE"/>
    <property type="match status" value="1"/>
</dbReference>
<dbReference type="GO" id="GO:0004534">
    <property type="term" value="F:5'-3' RNA exonuclease activity"/>
    <property type="evidence" value="ECO:0007669"/>
    <property type="project" value="TreeGrafter"/>
</dbReference>